<feature type="non-terminal residue" evidence="1">
    <location>
        <position position="1"/>
    </location>
</feature>
<evidence type="ECO:0000313" key="1">
    <source>
        <dbReference type="EMBL" id="GAI49912.1"/>
    </source>
</evidence>
<accession>X1P0R6</accession>
<dbReference type="InterPro" id="IPR036249">
    <property type="entry name" value="Thioredoxin-like_sf"/>
</dbReference>
<sequence>VEVYEQMDLTRQYGIMAIPTQIVFDSEGQEITRHIGFWSKEEIIAQLKKMGID</sequence>
<reference evidence="1" key="1">
    <citation type="journal article" date="2014" name="Front. Microbiol.">
        <title>High frequency of phylogenetically diverse reductive dehalogenase-homologous genes in deep subseafloor sedimentary metagenomes.</title>
        <authorList>
            <person name="Kawai M."/>
            <person name="Futagami T."/>
            <person name="Toyoda A."/>
            <person name="Takaki Y."/>
            <person name="Nishi S."/>
            <person name="Hori S."/>
            <person name="Arai W."/>
            <person name="Tsubouchi T."/>
            <person name="Morono Y."/>
            <person name="Uchiyama I."/>
            <person name="Ito T."/>
            <person name="Fujiyama A."/>
            <person name="Inagaki F."/>
            <person name="Takami H."/>
        </authorList>
    </citation>
    <scope>NUCLEOTIDE SEQUENCE</scope>
    <source>
        <strain evidence="1">Expedition CK06-06</strain>
    </source>
</reference>
<evidence type="ECO:0008006" key="2">
    <source>
        <dbReference type="Google" id="ProtNLM"/>
    </source>
</evidence>
<dbReference type="CDD" id="cd02947">
    <property type="entry name" value="TRX_family"/>
    <property type="match status" value="1"/>
</dbReference>
<proteinExistence type="predicted"/>
<organism evidence="1">
    <name type="scientific">marine sediment metagenome</name>
    <dbReference type="NCBI Taxonomy" id="412755"/>
    <lineage>
        <taxon>unclassified sequences</taxon>
        <taxon>metagenomes</taxon>
        <taxon>ecological metagenomes</taxon>
    </lineage>
</organism>
<name>X1P0R6_9ZZZZ</name>
<dbReference type="Gene3D" id="3.40.30.10">
    <property type="entry name" value="Glutaredoxin"/>
    <property type="match status" value="1"/>
</dbReference>
<dbReference type="SUPFAM" id="SSF52833">
    <property type="entry name" value="Thioredoxin-like"/>
    <property type="match status" value="1"/>
</dbReference>
<dbReference type="EMBL" id="BARV01040008">
    <property type="protein sequence ID" value="GAI49912.1"/>
    <property type="molecule type" value="Genomic_DNA"/>
</dbReference>
<dbReference type="AlphaFoldDB" id="X1P0R6"/>
<gene>
    <name evidence="1" type="ORF">S06H3_61118</name>
</gene>
<protein>
    <recommendedName>
        <fullName evidence="2">Thioredoxin-like fold domain-containing protein</fullName>
    </recommendedName>
</protein>
<comment type="caution">
    <text evidence="1">The sequence shown here is derived from an EMBL/GenBank/DDBJ whole genome shotgun (WGS) entry which is preliminary data.</text>
</comment>